<feature type="domain" description="Glycosyltransferase 2-like" evidence="1">
    <location>
        <begin position="8"/>
        <end position="125"/>
    </location>
</feature>
<evidence type="ECO:0000313" key="2">
    <source>
        <dbReference type="EMBL" id="KAA8484636.1"/>
    </source>
</evidence>
<dbReference type="SUPFAM" id="SSF53448">
    <property type="entry name" value="Nucleotide-diphospho-sugar transferases"/>
    <property type="match status" value="1"/>
</dbReference>
<dbReference type="InterPro" id="IPR029044">
    <property type="entry name" value="Nucleotide-diphossugar_trans"/>
</dbReference>
<keyword evidence="3" id="KW-1185">Reference proteome</keyword>
<gene>
    <name evidence="2" type="ORF">F1649_05530</name>
</gene>
<dbReference type="InterPro" id="IPR001173">
    <property type="entry name" value="Glyco_trans_2-like"/>
</dbReference>
<protein>
    <submittedName>
        <fullName evidence="2">Glycosyltransferase</fullName>
    </submittedName>
</protein>
<dbReference type="AlphaFoldDB" id="A0A5M9HCF7"/>
<dbReference type="Gene3D" id="3.90.550.10">
    <property type="entry name" value="Spore Coat Polysaccharide Biosynthesis Protein SpsA, Chain A"/>
    <property type="match status" value="1"/>
</dbReference>
<dbReference type="EMBL" id="VWNE01000007">
    <property type="protein sequence ID" value="KAA8484636.1"/>
    <property type="molecule type" value="Genomic_DNA"/>
</dbReference>
<dbReference type="Pfam" id="PF00535">
    <property type="entry name" value="Glycos_transf_2"/>
    <property type="match status" value="1"/>
</dbReference>
<comment type="caution">
    <text evidence="2">The sequence shown here is derived from an EMBL/GenBank/DDBJ whole genome shotgun (WGS) entry which is preliminary data.</text>
</comment>
<evidence type="ECO:0000259" key="1">
    <source>
        <dbReference type="Pfam" id="PF00535"/>
    </source>
</evidence>
<dbReference type="OrthoDB" id="9788101at2"/>
<dbReference type="PANTHER" id="PTHR43685">
    <property type="entry name" value="GLYCOSYLTRANSFERASE"/>
    <property type="match status" value="1"/>
</dbReference>
<name>A0A5M9HCF7_9SPHI</name>
<organism evidence="2 3">
    <name type="scientific">Arcticibacter tournemirensis</name>
    <dbReference type="NCBI Taxonomy" id="699437"/>
    <lineage>
        <taxon>Bacteria</taxon>
        <taxon>Pseudomonadati</taxon>
        <taxon>Bacteroidota</taxon>
        <taxon>Sphingobacteriia</taxon>
        <taxon>Sphingobacteriales</taxon>
        <taxon>Sphingobacteriaceae</taxon>
        <taxon>Arcticibacter</taxon>
    </lineage>
</organism>
<dbReference type="InterPro" id="IPR050834">
    <property type="entry name" value="Glycosyltransf_2"/>
</dbReference>
<dbReference type="GO" id="GO:0016740">
    <property type="term" value="F:transferase activity"/>
    <property type="evidence" value="ECO:0007669"/>
    <property type="project" value="UniProtKB-KW"/>
</dbReference>
<dbReference type="Proteomes" id="UP000322918">
    <property type="component" value="Unassembled WGS sequence"/>
</dbReference>
<sequence length="235" mass="27046">MSATPLISVILVTYNVEKLLQNCLNSIFRQEYPSLETIVIDGASTDGTIDILKANSSRIKFWKSEKDSGIYDAMNKALDHISGEWVYFIGADDELTPDFSALAYELKDASAIYYGSVLKDGKKYLGQLSPYHHAKTGINHQAMFYPVSVFRKYKFDTTYPISADHILNMWCWKDKDFRFEFRDYIIAIFNHTGVSSLKKDLLFEKRKANLILKNYGVAIWLRFLFKKLKARLSSS</sequence>
<keyword evidence="2" id="KW-0808">Transferase</keyword>
<proteinExistence type="predicted"/>
<evidence type="ECO:0000313" key="3">
    <source>
        <dbReference type="Proteomes" id="UP000322918"/>
    </source>
</evidence>
<accession>A0A5M9HCF7</accession>
<dbReference type="RefSeq" id="WP_141816913.1">
    <property type="nucleotide sequence ID" value="NZ_VFPL01000002.1"/>
</dbReference>
<dbReference type="PANTHER" id="PTHR43685:SF2">
    <property type="entry name" value="GLYCOSYLTRANSFERASE 2-LIKE DOMAIN-CONTAINING PROTEIN"/>
    <property type="match status" value="1"/>
</dbReference>
<reference evidence="2 3" key="1">
    <citation type="submission" date="2019-09" db="EMBL/GenBank/DDBJ databases">
        <title>Pararcticibacter amylolyticus gen. nov., sp. nov., isolated from a rottenly hemp rope, and reclassification of Pedobacter tournemirensis as Pararcticibacter tournemirensis comb. nov.</title>
        <authorList>
            <person name="Cai Y."/>
        </authorList>
    </citation>
    <scope>NUCLEOTIDE SEQUENCE [LARGE SCALE GENOMIC DNA]</scope>
    <source>
        <strain evidence="2 3">TF5-37.2-LB10</strain>
    </source>
</reference>
<dbReference type="CDD" id="cd06433">
    <property type="entry name" value="GT_2_WfgS_like"/>
    <property type="match status" value="1"/>
</dbReference>